<dbReference type="Proteomes" id="UP000094243">
    <property type="component" value="Unassembled WGS sequence"/>
</dbReference>
<keyword evidence="1" id="KW-0812">Transmembrane</keyword>
<evidence type="ECO:0000256" key="1">
    <source>
        <dbReference type="SAM" id="Phobius"/>
    </source>
</evidence>
<dbReference type="OrthoDB" id="4761585at2"/>
<proteinExistence type="predicted"/>
<keyword evidence="1" id="KW-1133">Transmembrane helix</keyword>
<keyword evidence="3" id="KW-1185">Reference proteome</keyword>
<reference evidence="3" key="1">
    <citation type="submission" date="2016-09" db="EMBL/GenBank/DDBJ databases">
        <authorList>
            <person name="Greninger A.L."/>
            <person name="Jerome K.R."/>
            <person name="Mcnair B."/>
            <person name="Wallis C."/>
            <person name="Fang F."/>
        </authorList>
    </citation>
    <scope>NUCLEOTIDE SEQUENCE [LARGE SCALE GENOMIC DNA]</scope>
    <source>
        <strain evidence="3">M7</strain>
    </source>
</reference>
<name>A0A1E3S1R8_9MYCO</name>
<dbReference type="RefSeq" id="WP_069403650.1">
    <property type="nucleotide sequence ID" value="NZ_MIGZ01000007.1"/>
</dbReference>
<accession>A0A1E3S1R8</accession>
<sequence length="165" mass="17087">MSEPSGSSRSFIVSIAALVVALVAGGLAVWALVKEPAEPPQSTSVFTGTPTDDPKASVCDAFNVVRNGVQINTNLQPPGGPEDVTGSLAVAANARVALYDGGQYLLARLQPDTPSDLADAVRTFANHLMDIGSRSTSGIPNTDPEQAARLKEADAANQKITNLCK</sequence>
<protein>
    <recommendedName>
        <fullName evidence="4">Alanine and proline rich membrane protein</fullName>
    </recommendedName>
</protein>
<comment type="caution">
    <text evidence="2">The sequence shown here is derived from an EMBL/GenBank/DDBJ whole genome shotgun (WGS) entry which is preliminary data.</text>
</comment>
<keyword evidence="1" id="KW-0472">Membrane</keyword>
<dbReference type="EMBL" id="MIGZ01000007">
    <property type="protein sequence ID" value="ODQ96125.1"/>
    <property type="molecule type" value="Genomic_DNA"/>
</dbReference>
<gene>
    <name evidence="2" type="ORF">BHQ17_02520</name>
</gene>
<evidence type="ECO:0000313" key="3">
    <source>
        <dbReference type="Proteomes" id="UP000094243"/>
    </source>
</evidence>
<organism evidence="2 3">
    <name type="scientific">Mycolicibacterium holsaticum</name>
    <dbReference type="NCBI Taxonomy" id="152142"/>
    <lineage>
        <taxon>Bacteria</taxon>
        <taxon>Bacillati</taxon>
        <taxon>Actinomycetota</taxon>
        <taxon>Actinomycetes</taxon>
        <taxon>Mycobacteriales</taxon>
        <taxon>Mycobacteriaceae</taxon>
        <taxon>Mycolicibacterium</taxon>
    </lineage>
</organism>
<evidence type="ECO:0008006" key="4">
    <source>
        <dbReference type="Google" id="ProtNLM"/>
    </source>
</evidence>
<dbReference type="AlphaFoldDB" id="A0A1E3S1R8"/>
<feature type="transmembrane region" description="Helical" evidence="1">
    <location>
        <begin position="12"/>
        <end position="33"/>
    </location>
</feature>
<evidence type="ECO:0000313" key="2">
    <source>
        <dbReference type="EMBL" id="ODQ96125.1"/>
    </source>
</evidence>